<evidence type="ECO:0000256" key="11">
    <source>
        <dbReference type="ARBA" id="ARBA00023292"/>
    </source>
</evidence>
<dbReference type="PROSITE" id="PS50213">
    <property type="entry name" value="FAS1"/>
    <property type="match status" value="6"/>
</dbReference>
<feature type="domain" description="EGF-like" evidence="17">
    <location>
        <begin position="237"/>
        <end position="276"/>
    </location>
</feature>
<evidence type="ECO:0000256" key="8">
    <source>
        <dbReference type="ARBA" id="ARBA00023157"/>
    </source>
</evidence>
<keyword evidence="5 15" id="KW-0812">Transmembrane</keyword>
<dbReference type="Pfam" id="PF02469">
    <property type="entry name" value="Fasciclin"/>
    <property type="match status" value="6"/>
</dbReference>
<feature type="disulfide bond" evidence="13">
    <location>
        <begin position="2195"/>
        <end position="2216"/>
    </location>
</feature>
<dbReference type="EMBL" id="OX395135">
    <property type="protein sequence ID" value="CAI5786179.1"/>
    <property type="molecule type" value="Genomic_DNA"/>
</dbReference>
<keyword evidence="6 15" id="KW-1133">Transmembrane helix</keyword>
<evidence type="ECO:0000256" key="10">
    <source>
        <dbReference type="ARBA" id="ARBA00023180"/>
    </source>
</evidence>
<dbReference type="FunFam" id="3.10.100.10:FF:000001">
    <property type="entry name" value="Hyaluronan proteoglycan link protein 1"/>
    <property type="match status" value="1"/>
</dbReference>
<keyword evidence="4 12" id="KW-0245">EGF-like domain</keyword>
<feature type="domain" description="FAS1" evidence="18">
    <location>
        <begin position="1691"/>
        <end position="1833"/>
    </location>
</feature>
<dbReference type="Gene3D" id="3.10.100.10">
    <property type="entry name" value="Mannose-Binding Protein A, subunit A"/>
    <property type="match status" value="1"/>
</dbReference>
<feature type="domain" description="EGF-like" evidence="17">
    <location>
        <begin position="906"/>
        <end position="945"/>
    </location>
</feature>
<dbReference type="SUPFAM" id="SSF82153">
    <property type="entry name" value="FAS1 domain"/>
    <property type="match status" value="7"/>
</dbReference>
<dbReference type="PANTHER" id="PTHR24038">
    <property type="entry name" value="STABILIN"/>
    <property type="match status" value="1"/>
</dbReference>
<evidence type="ECO:0000256" key="13">
    <source>
        <dbReference type="PROSITE-ProRule" id="PRU00323"/>
    </source>
</evidence>
<feature type="domain" description="EGF-like" evidence="17">
    <location>
        <begin position="689"/>
        <end position="729"/>
    </location>
</feature>
<dbReference type="Proteomes" id="UP001178461">
    <property type="component" value="Chromosome 10"/>
</dbReference>
<dbReference type="PROSITE" id="PS50026">
    <property type="entry name" value="EGF_3"/>
    <property type="match status" value="17"/>
</dbReference>
<dbReference type="Gene3D" id="2.30.180.10">
    <property type="entry name" value="FAS1 domain"/>
    <property type="match status" value="7"/>
</dbReference>
<feature type="disulfide bond" evidence="12">
    <location>
        <begin position="1983"/>
        <end position="1992"/>
    </location>
</feature>
<dbReference type="InterPro" id="IPR036378">
    <property type="entry name" value="FAS1_dom_sf"/>
</dbReference>
<feature type="compositionally biased region" description="Polar residues" evidence="14">
    <location>
        <begin position="2489"/>
        <end position="2503"/>
    </location>
</feature>
<dbReference type="GO" id="GO:0007155">
    <property type="term" value="P:cell adhesion"/>
    <property type="evidence" value="ECO:0007669"/>
    <property type="project" value="InterPro"/>
</dbReference>
<feature type="domain" description="FAS1" evidence="18">
    <location>
        <begin position="2262"/>
        <end position="2400"/>
    </location>
</feature>
<feature type="domain" description="EGF-like" evidence="17">
    <location>
        <begin position="820"/>
        <end position="862"/>
    </location>
</feature>
<feature type="domain" description="EGF-like" evidence="17">
    <location>
        <begin position="1956"/>
        <end position="1993"/>
    </location>
</feature>
<name>A0AA35KZ49_9SAUR</name>
<dbReference type="SMART" id="SM00554">
    <property type="entry name" value="FAS1"/>
    <property type="match status" value="7"/>
</dbReference>
<dbReference type="SMART" id="SM00445">
    <property type="entry name" value="LINK"/>
    <property type="match status" value="1"/>
</dbReference>
<dbReference type="PANTHER" id="PTHR24038:SF0">
    <property type="entry name" value="STABILIN-2"/>
    <property type="match status" value="1"/>
</dbReference>
<reference evidence="20" key="1">
    <citation type="submission" date="2022-12" db="EMBL/GenBank/DDBJ databases">
        <authorList>
            <person name="Alioto T."/>
            <person name="Alioto T."/>
            <person name="Gomez Garrido J."/>
        </authorList>
    </citation>
    <scope>NUCLEOTIDE SEQUENCE</scope>
</reference>
<dbReference type="PROSITE" id="PS01186">
    <property type="entry name" value="EGF_2"/>
    <property type="match status" value="12"/>
</dbReference>
<feature type="domain" description="Link" evidence="19">
    <location>
        <begin position="2149"/>
        <end position="2242"/>
    </location>
</feature>
<evidence type="ECO:0000256" key="2">
    <source>
        <dbReference type="ARBA" id="ARBA00004613"/>
    </source>
</evidence>
<feature type="domain" description="EGF-like" evidence="17">
    <location>
        <begin position="1383"/>
        <end position="1421"/>
    </location>
</feature>
<comment type="subcellular location">
    <subcellularLocation>
        <location evidence="1">Membrane</location>
        <topology evidence="1">Single-pass type I membrane protein</topology>
    </subcellularLocation>
    <subcellularLocation>
        <location evidence="2">Secreted</location>
    </subcellularLocation>
</comment>
<feature type="domain" description="EGF-like" evidence="17">
    <location>
        <begin position="1464"/>
        <end position="1505"/>
    </location>
</feature>
<evidence type="ECO:0000313" key="21">
    <source>
        <dbReference type="Proteomes" id="UP001178461"/>
    </source>
</evidence>
<dbReference type="InterPro" id="IPR001881">
    <property type="entry name" value="EGF-like_Ca-bd_dom"/>
</dbReference>
<dbReference type="InterPro" id="IPR016187">
    <property type="entry name" value="CTDL_fold"/>
</dbReference>
<feature type="transmembrane region" description="Helical" evidence="15">
    <location>
        <begin position="2414"/>
        <end position="2435"/>
    </location>
</feature>
<evidence type="ECO:0000313" key="20">
    <source>
        <dbReference type="EMBL" id="CAI5786179.1"/>
    </source>
</evidence>
<feature type="chain" id="PRO_5041395991" evidence="16">
    <location>
        <begin position="21"/>
        <end position="2503"/>
    </location>
</feature>
<evidence type="ECO:0000256" key="7">
    <source>
        <dbReference type="ARBA" id="ARBA00023136"/>
    </source>
</evidence>
<feature type="domain" description="EGF-like" evidence="17">
    <location>
        <begin position="2074"/>
        <end position="2116"/>
    </location>
</feature>
<evidence type="ECO:0000256" key="6">
    <source>
        <dbReference type="ARBA" id="ARBA00022989"/>
    </source>
</evidence>
<evidence type="ECO:0000256" key="9">
    <source>
        <dbReference type="ARBA" id="ARBA00023170"/>
    </source>
</evidence>
<dbReference type="SMART" id="SM00179">
    <property type="entry name" value="EGF_CA"/>
    <property type="match status" value="6"/>
</dbReference>
<feature type="domain" description="EGF-like" evidence="17">
    <location>
        <begin position="156"/>
        <end position="193"/>
    </location>
</feature>
<dbReference type="GO" id="GO:0005509">
    <property type="term" value="F:calcium ion binding"/>
    <property type="evidence" value="ECO:0007669"/>
    <property type="project" value="InterPro"/>
</dbReference>
<feature type="disulfide bond" evidence="12">
    <location>
        <begin position="183"/>
        <end position="192"/>
    </location>
</feature>
<dbReference type="FunFam" id="2.30.180.10:FF:000020">
    <property type="entry name" value="Stabilin 2"/>
    <property type="match status" value="1"/>
</dbReference>
<feature type="domain" description="EGF-like" evidence="17">
    <location>
        <begin position="1911"/>
        <end position="1949"/>
    </location>
</feature>
<keyword evidence="3" id="KW-0964">Secreted</keyword>
<organism evidence="20 21">
    <name type="scientific">Podarcis lilfordi</name>
    <name type="common">Lilford's wall lizard</name>
    <dbReference type="NCBI Taxonomy" id="74358"/>
    <lineage>
        <taxon>Eukaryota</taxon>
        <taxon>Metazoa</taxon>
        <taxon>Chordata</taxon>
        <taxon>Craniata</taxon>
        <taxon>Vertebrata</taxon>
        <taxon>Euteleostomi</taxon>
        <taxon>Lepidosauria</taxon>
        <taxon>Squamata</taxon>
        <taxon>Bifurcata</taxon>
        <taxon>Unidentata</taxon>
        <taxon>Episquamata</taxon>
        <taxon>Laterata</taxon>
        <taxon>Lacertibaenia</taxon>
        <taxon>Lacertidae</taxon>
        <taxon>Podarcis</taxon>
    </lineage>
</organism>
<gene>
    <name evidence="20" type="ORF">PODLI_1B007127</name>
</gene>
<keyword evidence="10" id="KW-0325">Glycoprotein</keyword>
<evidence type="ECO:0000256" key="5">
    <source>
        <dbReference type="ARBA" id="ARBA00022692"/>
    </source>
</evidence>
<feature type="region of interest" description="Disordered" evidence="14">
    <location>
        <begin position="2459"/>
        <end position="2503"/>
    </location>
</feature>
<dbReference type="FunFam" id="2.10.25.10:FF:000040">
    <property type="entry name" value="Stabilin 2"/>
    <property type="match status" value="5"/>
</dbReference>
<dbReference type="InterPro" id="IPR016186">
    <property type="entry name" value="C-type_lectin-like/link_sf"/>
</dbReference>
<feature type="disulfide bond" evidence="12">
    <location>
        <begin position="1387"/>
        <end position="1397"/>
    </location>
</feature>
<feature type="compositionally biased region" description="Polar residues" evidence="14">
    <location>
        <begin position="2462"/>
        <end position="2480"/>
    </location>
</feature>
<evidence type="ECO:0000256" key="15">
    <source>
        <dbReference type="SAM" id="Phobius"/>
    </source>
</evidence>
<feature type="disulfide bond" evidence="12">
    <location>
        <begin position="1939"/>
        <end position="1948"/>
    </location>
</feature>
<accession>A0AA35KZ49</accession>
<evidence type="ECO:0000256" key="12">
    <source>
        <dbReference type="PROSITE-ProRule" id="PRU00076"/>
    </source>
</evidence>
<dbReference type="Pfam" id="PF12947">
    <property type="entry name" value="EGF_3"/>
    <property type="match status" value="9"/>
</dbReference>
<keyword evidence="7 15" id="KW-0472">Membrane</keyword>
<evidence type="ECO:0000256" key="3">
    <source>
        <dbReference type="ARBA" id="ARBA00022525"/>
    </source>
</evidence>
<feature type="domain" description="FAS1" evidence="18">
    <location>
        <begin position="1547"/>
        <end position="1675"/>
    </location>
</feature>
<feature type="domain" description="EGF-like" evidence="17">
    <location>
        <begin position="195"/>
        <end position="236"/>
    </location>
</feature>
<protein>
    <submittedName>
        <fullName evidence="20">Stabilin-2 isoform X1</fullName>
    </submittedName>
</protein>
<dbReference type="SUPFAM" id="SSF57196">
    <property type="entry name" value="EGF/Laminin"/>
    <property type="match status" value="2"/>
</dbReference>
<dbReference type="GO" id="GO:0005576">
    <property type="term" value="C:extracellular region"/>
    <property type="evidence" value="ECO:0007669"/>
    <property type="project" value="UniProtKB-SubCell"/>
</dbReference>
<evidence type="ECO:0000256" key="14">
    <source>
        <dbReference type="SAM" id="MobiDB-lite"/>
    </source>
</evidence>
<dbReference type="SMART" id="SM00180">
    <property type="entry name" value="EGF_Lam"/>
    <property type="match status" value="5"/>
</dbReference>
<evidence type="ECO:0000259" key="18">
    <source>
        <dbReference type="PROSITE" id="PS50213"/>
    </source>
</evidence>
<dbReference type="Gene3D" id="2.10.25.10">
    <property type="entry name" value="Laminin"/>
    <property type="match status" value="12"/>
</dbReference>
<feature type="signal peptide" evidence="16">
    <location>
        <begin position="1"/>
        <end position="20"/>
    </location>
</feature>
<dbReference type="GO" id="GO:0016020">
    <property type="term" value="C:membrane"/>
    <property type="evidence" value="ECO:0007669"/>
    <property type="project" value="UniProtKB-SubCell"/>
</dbReference>
<dbReference type="SMART" id="SM00181">
    <property type="entry name" value="EGF"/>
    <property type="match status" value="22"/>
</dbReference>
<keyword evidence="16" id="KW-0732">Signal</keyword>
<dbReference type="Gene3D" id="2.170.300.10">
    <property type="entry name" value="Tie2 ligand-binding domain superfamily"/>
    <property type="match status" value="2"/>
</dbReference>
<dbReference type="InterPro" id="IPR000538">
    <property type="entry name" value="Link_dom"/>
</dbReference>
<evidence type="ECO:0000256" key="4">
    <source>
        <dbReference type="ARBA" id="ARBA00022536"/>
    </source>
</evidence>
<dbReference type="FunFam" id="2.30.180.10:FF:000005">
    <property type="entry name" value="Stabilin 2"/>
    <property type="match status" value="2"/>
</dbReference>
<dbReference type="InterPro" id="IPR056806">
    <property type="entry name" value="EGF_STAB1-2"/>
</dbReference>
<feature type="domain" description="EGF-like" evidence="17">
    <location>
        <begin position="110"/>
        <end position="148"/>
    </location>
</feature>
<dbReference type="GO" id="GO:0005041">
    <property type="term" value="F:low-density lipoprotein particle receptor activity"/>
    <property type="evidence" value="ECO:0007669"/>
    <property type="project" value="TreeGrafter"/>
</dbReference>
<feature type="disulfide bond" evidence="12">
    <location>
        <begin position="719"/>
        <end position="728"/>
    </location>
</feature>
<sequence length="2503" mass="271850">MEKHLAFLFLVSSLITNTITLLKTAEQAKNKCDEKALVTTKTKCRSCSLNYEISCPEGYTKITNSSGIRDCRYYLEIRSFTLSLPGCRHLCMREFQQSQCCQGYWGPECLECPGGAALPCNNKGRCFQGVIGNGTCTCKKGFGGTACEKCAEDNLYGPNCTSVCSCVHGICNSGITGDGKCTCLSGYKGPSCDQPIPECQALRCPENSRCSVSSRDESQMGCKCLPNYEGDGKQCEPINPCSKQVCDPHADCLYLGPNRHKCTCQYGYTGDGEVCIPINPCQTNFGDCPTESTVCKYDGPGKSHCECKEHFRKFVPGLGCSMTDICATHNPCHKYAECTMAAPGQTQCTCQKGYEGDGYICHGNIMDQIRDMNTKPGGQWQGKLISAIELFENAYEWPLNTLGPFTVLVPTSKGFKGVNVKDILSNKESAQYFVKLHILAGQLDLNGLNSTSTVYTLTGKPGVILNDEKDNLLRIRLQGGKKKVKILQADIVASNGIVHIVDRALDNMEPSFESDKERSIMALLQGKVRYSRFRSILENSVVGPMLDIHPGPNTIFIPTNDAWKSLKDGELDYLLSSKGQILANGEPIEDADIAAKNGRIYTLSGVLIPPSIIPILPHRCDEERIEIKMSTVWLSPPNAWGKCTQLTPPPICMGLLLTNLRTAPFSFVMRKCLLILQEPKCCKGFFGPDCNQCPGGFSNPCSGNGQCMDGMKGNGTCVCDRKFEGSHCQFCSNPNKYGPHCDKKCMCVYGKCDNQIDSDGICLAGSCKSGYAGKLCDTQVFPCGTFLQFCHAHADCQFTNGAMSCICKPGYEGDGIICSEVDPCANLIPHSCNANAECVKTGPGTHECVCQPGWTGNGKDCSEINNCLLPNFGGCHSNATCLYIGPGQNDCECKEGFRGNGYECELINSCSEQNGKCHPLAVCQFTSSGVWECVCSKGYEGDGSICYGNAAEELSSLSEAAGFNEWVGAAAVKTLLADAANLTLLVPSQQAIQNMDQEERNFWMSKNNIQTLIKHHVLRGAYTVSDLQTLSSSNGLATSLLGNFLALSKESGNFSVDGANIVAGDIAATNGIIHVIDKVLTPLRGVSGTLPKLLARLEQMPDYSIFRGYVIQYNLASEIEAATTYTIFAPSNSAIETYLKNKQLTSLDENQIRYHVILEEKLLKNDMHNGMFKETMLGLSFRVGFIIHDGQLYINEAPLSYPNVATDKGIIHGLERVMEIQKNRCDSNNTVVVPGKCLSCLAIPSCPIGTTPLKYKKVSCLYLHSERFSLRYGCQPKCSKSTITRECCAGFYGPQCEPCPGLAGNTCFGNGICLDGLNGNGTCECEAGFEGVACEKCIKGKYGTSCDQECPCIHGKCNDDIKGDGSCECDVGWRGVKCDEEIKGDKCNSTCHTSANCLLNSYGRAYCKCAAGFKGNGTYCTAINACETSNGGCSLKAECRRTTPGNRVCLCNAGYTGDGIVCFEINPCVENNGGCDKNAECTHTGPNQAACNCLKGYSGNGKTCTYISLCSFDNGGCSQNAFCNDTEYSERTCTCRISYVGDGFTCRGSIFAELAADYNTTRFKGYLTDSIINDIAGAGPFTVFAPTNQAYLTTPKVQDWSLKGWMPQILRYHIVGCTALLSSDMTSDKTVTTLHGDQLKITFSQNSVFLNGDAKILTSDLICTNGVIHLIDKALFPQRIQEFPPGQPKTQRENLKVIAAKNGYIMFYNLLESSGLMGLINDPLHQPVTLFWPSDKVIRALPKDQQDSLFKMSNKEKLLQYLKFHIIGSAKILACDLPRSTSLKTLQGSDLSVICGNDDSSTGDLFLNERRCKIVQRHIEFDGGIAYGIDCMLTDPVLGGRCDTFISSNIPGDCTACYLTPRCPAGAKVTGEVKRCTYILNHRVLKGCQKDCSMMVRIPHCCKGYFGNECQACPGGSETPCNNRGSCDEEYAGTGECTCNAGFNGTSCELCMPGRYGLDCKSCECTSHGQCDEGIYGSGRCFCETGWTGQLCETKIALTPECSPNCSINAVCQEQNICQCKPYYNGDGITCTAEDLCKKTNGGCHKNAECVQTGVQVNCTCQRGYKGDGHTCMAIDPCTDGFNGGCHEHAICTKTGPDNRKCQCKDNYIGDGIDCEVKQLPVDRCLQDNGQCHADASCADLHFQDTTVGVFHVRSPKGRYKMTYDAANKTCADEGATMATYTQLVYAQQAKYHLCAAGWLANGRVAYPTAFAAPKCGGGVVGIIDYGYRVNMSETWDVYCYRIKDVNCTCKIGYVGDGFTCSGNLLQVLTSVSKFTNFVSRILTYSNTSKQGQEFLKYITNLSTHATLFVPGNDGLKENETLSGRDIEYHLSNTGAFYYEDLTNGSTLQTRIREKLLITHTGGQISAAKEVEKRYVAGQAILEWDIVASNGVIHVITAPLKAPPVPHASLHPGIGIFFAVLLVIGIIALIGYSYFRFKQGTVRFPYFKQKDDIDVTTLDRAPSSNISNPNYESSTTSAPDSSYDPFSVSDEQQLVSSGPQDEI</sequence>
<dbReference type="PROSITE" id="PS01241">
    <property type="entry name" value="LINK_1"/>
    <property type="match status" value="1"/>
</dbReference>
<evidence type="ECO:0000256" key="1">
    <source>
        <dbReference type="ARBA" id="ARBA00004479"/>
    </source>
</evidence>
<feature type="domain" description="FAS1" evidence="18">
    <location>
        <begin position="365"/>
        <end position="505"/>
    </location>
</feature>
<evidence type="ECO:0000259" key="19">
    <source>
        <dbReference type="PROSITE" id="PS50963"/>
    </source>
</evidence>
<dbReference type="PROSITE" id="PS00022">
    <property type="entry name" value="EGF_1"/>
    <property type="match status" value="7"/>
</dbReference>
<keyword evidence="8 12" id="KW-1015">Disulfide bond</keyword>
<keyword evidence="11" id="KW-0424">Laminin EGF-like domain</keyword>
<feature type="domain" description="EGF-like" evidence="17">
    <location>
        <begin position="2033"/>
        <end position="2073"/>
    </location>
</feature>
<dbReference type="InterPro" id="IPR024731">
    <property type="entry name" value="NELL2-like_EGF"/>
</dbReference>
<dbReference type="FunFam" id="2.30.180.10:FF:000018">
    <property type="entry name" value="Stabilin 2"/>
    <property type="match status" value="1"/>
</dbReference>
<feature type="disulfide bond" evidence="13">
    <location>
        <begin position="2171"/>
        <end position="2240"/>
    </location>
</feature>
<feature type="domain" description="FAS1" evidence="18">
    <location>
        <begin position="1090"/>
        <end position="1218"/>
    </location>
</feature>
<dbReference type="Pfam" id="PF24887">
    <property type="entry name" value="EGF_STAB1-2"/>
    <property type="match status" value="2"/>
</dbReference>
<dbReference type="GO" id="GO:0005540">
    <property type="term" value="F:hyaluronic acid binding"/>
    <property type="evidence" value="ECO:0007669"/>
    <property type="project" value="InterPro"/>
</dbReference>
<keyword evidence="21" id="KW-1185">Reference proteome</keyword>
<evidence type="ECO:0000256" key="16">
    <source>
        <dbReference type="SAM" id="SignalP"/>
    </source>
</evidence>
<dbReference type="CDD" id="cd00055">
    <property type="entry name" value="EGF_Lam"/>
    <property type="match status" value="1"/>
</dbReference>
<dbReference type="InterPro" id="IPR000782">
    <property type="entry name" value="FAS1_domain"/>
</dbReference>
<comment type="caution">
    <text evidence="12">Lacks conserved residue(s) required for the propagation of feature annotation.</text>
</comment>
<feature type="disulfide bond" evidence="12">
    <location>
        <begin position="164"/>
        <end position="181"/>
    </location>
</feature>
<dbReference type="SUPFAM" id="SSF56436">
    <property type="entry name" value="C-type lectin-like"/>
    <property type="match status" value="1"/>
</dbReference>
<feature type="domain" description="EGF-like" evidence="17">
    <location>
        <begin position="779"/>
        <end position="819"/>
    </location>
</feature>
<feature type="domain" description="EGF-like" evidence="17">
    <location>
        <begin position="322"/>
        <end position="362"/>
    </location>
</feature>
<dbReference type="InterPro" id="IPR000742">
    <property type="entry name" value="EGF"/>
</dbReference>
<feature type="domain" description="EGF-like" evidence="17">
    <location>
        <begin position="1297"/>
        <end position="1335"/>
    </location>
</feature>
<feature type="disulfide bond" evidence="12">
    <location>
        <begin position="138"/>
        <end position="147"/>
    </location>
</feature>
<evidence type="ECO:0000259" key="17">
    <source>
        <dbReference type="PROSITE" id="PS50026"/>
    </source>
</evidence>
<dbReference type="Pfam" id="PF00193">
    <property type="entry name" value="Xlink"/>
    <property type="match status" value="1"/>
</dbReference>
<feature type="domain" description="FAS1" evidence="18">
    <location>
        <begin position="947"/>
        <end position="1080"/>
    </location>
</feature>
<keyword evidence="9" id="KW-0675">Receptor</keyword>
<feature type="disulfide bond" evidence="12">
    <location>
        <begin position="1325"/>
        <end position="1334"/>
    </location>
</feature>
<proteinExistence type="predicted"/>
<dbReference type="FunFam" id="2.30.180.10:FF:000017">
    <property type="entry name" value="Stabilin 2"/>
    <property type="match status" value="1"/>
</dbReference>
<feature type="domain" description="EGF-like" evidence="17">
    <location>
        <begin position="863"/>
        <end position="905"/>
    </location>
</feature>
<dbReference type="PROSITE" id="PS50963">
    <property type="entry name" value="LINK_2"/>
    <property type="match status" value="1"/>
</dbReference>
<dbReference type="InterPro" id="IPR002049">
    <property type="entry name" value="LE_dom"/>
</dbReference>
<dbReference type="GO" id="GO:0030169">
    <property type="term" value="F:low-density lipoprotein particle binding"/>
    <property type="evidence" value="ECO:0007669"/>
    <property type="project" value="TreeGrafter"/>
</dbReference>